<evidence type="ECO:0000259" key="6">
    <source>
        <dbReference type="Pfam" id="PF02668"/>
    </source>
</evidence>
<protein>
    <submittedName>
        <fullName evidence="7">Taurine dioxygenase</fullName>
    </submittedName>
</protein>
<dbReference type="InterPro" id="IPR003819">
    <property type="entry name" value="TauD/TfdA-like"/>
</dbReference>
<name>A0A4Q7NJP9_9BURK</name>
<keyword evidence="3 7" id="KW-0223">Dioxygenase</keyword>
<dbReference type="OrthoDB" id="8893262at2"/>
<dbReference type="PANTHER" id="PTHR30468:SF1">
    <property type="entry name" value="ALPHA-KETOGLUTARATE-DEPENDENT SULFONATE DIOXYGENASE"/>
    <property type="match status" value="1"/>
</dbReference>
<dbReference type="GO" id="GO:0000908">
    <property type="term" value="F:taurine dioxygenase activity"/>
    <property type="evidence" value="ECO:0007669"/>
    <property type="project" value="TreeGrafter"/>
</dbReference>
<evidence type="ECO:0000313" key="7">
    <source>
        <dbReference type="EMBL" id="RZS85304.1"/>
    </source>
</evidence>
<dbReference type="SUPFAM" id="SSF51197">
    <property type="entry name" value="Clavaminate synthase-like"/>
    <property type="match status" value="1"/>
</dbReference>
<dbReference type="InterPro" id="IPR051323">
    <property type="entry name" value="AtsK-like"/>
</dbReference>
<dbReference type="EMBL" id="SGXC01000001">
    <property type="protein sequence ID" value="RZS85304.1"/>
    <property type="molecule type" value="Genomic_DNA"/>
</dbReference>
<accession>A0A4Q7NJP9</accession>
<evidence type="ECO:0000256" key="4">
    <source>
        <dbReference type="ARBA" id="ARBA00023002"/>
    </source>
</evidence>
<evidence type="ECO:0000256" key="1">
    <source>
        <dbReference type="ARBA" id="ARBA00005896"/>
    </source>
</evidence>
<dbReference type="Pfam" id="PF02668">
    <property type="entry name" value="TauD"/>
    <property type="match status" value="1"/>
</dbReference>
<evidence type="ECO:0000256" key="2">
    <source>
        <dbReference type="ARBA" id="ARBA00022723"/>
    </source>
</evidence>
<proteinExistence type="inferred from homology"/>
<keyword evidence="8" id="KW-1185">Reference proteome</keyword>
<dbReference type="GO" id="GO:0046872">
    <property type="term" value="F:metal ion binding"/>
    <property type="evidence" value="ECO:0007669"/>
    <property type="project" value="UniProtKB-KW"/>
</dbReference>
<dbReference type="RefSeq" id="WP_130356533.1">
    <property type="nucleotide sequence ID" value="NZ_SGXC01000001.1"/>
</dbReference>
<dbReference type="GO" id="GO:0006790">
    <property type="term" value="P:sulfur compound metabolic process"/>
    <property type="evidence" value="ECO:0007669"/>
    <property type="project" value="TreeGrafter"/>
</dbReference>
<evidence type="ECO:0000313" key="8">
    <source>
        <dbReference type="Proteomes" id="UP000292445"/>
    </source>
</evidence>
<keyword evidence="2" id="KW-0479">Metal-binding</keyword>
<dbReference type="InterPro" id="IPR042098">
    <property type="entry name" value="TauD-like_sf"/>
</dbReference>
<reference evidence="7 8" key="1">
    <citation type="submission" date="2019-02" db="EMBL/GenBank/DDBJ databases">
        <title>Genomic Encyclopedia of Type Strains, Phase IV (KMG-IV): sequencing the most valuable type-strain genomes for metagenomic binning, comparative biology and taxonomic classification.</title>
        <authorList>
            <person name="Goeker M."/>
        </authorList>
    </citation>
    <scope>NUCLEOTIDE SEQUENCE [LARGE SCALE GENOMIC DNA]</scope>
    <source>
        <strain evidence="7 8">K24</strain>
    </source>
</reference>
<dbReference type="PANTHER" id="PTHR30468">
    <property type="entry name" value="ALPHA-KETOGLUTARATE-DEPENDENT SULFONATE DIOXYGENASE"/>
    <property type="match status" value="1"/>
</dbReference>
<comment type="similarity">
    <text evidence="1">Belongs to the TfdA dioxygenase family.</text>
</comment>
<dbReference type="Gene3D" id="3.60.130.10">
    <property type="entry name" value="Clavaminate synthase-like"/>
    <property type="match status" value="1"/>
</dbReference>
<evidence type="ECO:0000256" key="5">
    <source>
        <dbReference type="ARBA" id="ARBA00023004"/>
    </source>
</evidence>
<keyword evidence="4" id="KW-0560">Oxidoreductase</keyword>
<dbReference type="Proteomes" id="UP000292445">
    <property type="component" value="Unassembled WGS sequence"/>
</dbReference>
<dbReference type="GO" id="GO:0005737">
    <property type="term" value="C:cytoplasm"/>
    <property type="evidence" value="ECO:0007669"/>
    <property type="project" value="TreeGrafter"/>
</dbReference>
<keyword evidence="5" id="KW-0408">Iron</keyword>
<evidence type="ECO:0000256" key="3">
    <source>
        <dbReference type="ARBA" id="ARBA00022964"/>
    </source>
</evidence>
<comment type="caution">
    <text evidence="7">The sequence shown here is derived from an EMBL/GenBank/DDBJ whole genome shotgun (WGS) entry which is preliminary data.</text>
</comment>
<sequence length="267" mass="29962">MRIAPLNPYVGAEIDDVDLSAEQAPEIYRRIRQALIDHGVIFFRDQTLTSEQYVALARRFGHPTVPTSGIIPPIPGSEEIAEVTKEPGQERNIGGSWHTDQAYRESPSWGTMLLCRQAPASGGDTLFISMASAYEHLSEGLKRTLEPLRAVHSNARVQSRMKTGRAPDPDVTHPVVVRHPEGGKPILYVNPAYTVRFEGWTEAESRPLLEFLYQHAQQPALACRFRWRVGSLAFWDNHQTWHFAVNDYAAGERLMHRIVVDGPVFGG</sequence>
<feature type="domain" description="TauD/TfdA-like" evidence="6">
    <location>
        <begin position="3"/>
        <end position="258"/>
    </location>
</feature>
<gene>
    <name evidence="7" type="ORF">EV675_1327</name>
</gene>
<dbReference type="AlphaFoldDB" id="A0A4Q7NJP9"/>
<organism evidence="7 8">
    <name type="scientific">Pigmentiphaga kullae</name>
    <dbReference type="NCBI Taxonomy" id="151784"/>
    <lineage>
        <taxon>Bacteria</taxon>
        <taxon>Pseudomonadati</taxon>
        <taxon>Pseudomonadota</taxon>
        <taxon>Betaproteobacteria</taxon>
        <taxon>Burkholderiales</taxon>
        <taxon>Alcaligenaceae</taxon>
        <taxon>Pigmentiphaga</taxon>
    </lineage>
</organism>